<evidence type="ECO:0000256" key="2">
    <source>
        <dbReference type="ARBA" id="ARBA00022679"/>
    </source>
</evidence>
<dbReference type="RefSeq" id="WP_249299880.1">
    <property type="nucleotide sequence ID" value="NZ_JACRSP010000002.1"/>
</dbReference>
<keyword evidence="5" id="KW-0239">DNA-directed DNA polymerase</keyword>
<comment type="catalytic activity">
    <reaction evidence="7">
        <text>DNA(n) + a 2'-deoxyribonucleoside 5'-triphosphate = DNA(n+1) + diphosphate</text>
        <dbReference type="Rhea" id="RHEA:22508"/>
        <dbReference type="Rhea" id="RHEA-COMP:17339"/>
        <dbReference type="Rhea" id="RHEA-COMP:17340"/>
        <dbReference type="ChEBI" id="CHEBI:33019"/>
        <dbReference type="ChEBI" id="CHEBI:61560"/>
        <dbReference type="ChEBI" id="CHEBI:173112"/>
        <dbReference type="EC" id="2.7.7.7"/>
    </reaction>
</comment>
<dbReference type="InterPro" id="IPR048466">
    <property type="entry name" value="DNA_pol3_delta-like_C"/>
</dbReference>
<dbReference type="Gene3D" id="1.10.8.60">
    <property type="match status" value="1"/>
</dbReference>
<dbReference type="NCBIfam" id="TIGR01128">
    <property type="entry name" value="holA"/>
    <property type="match status" value="1"/>
</dbReference>
<dbReference type="Pfam" id="PF21694">
    <property type="entry name" value="DNA_pol3_delta_C"/>
    <property type="match status" value="1"/>
</dbReference>
<evidence type="ECO:0000256" key="6">
    <source>
        <dbReference type="ARBA" id="ARBA00034754"/>
    </source>
</evidence>
<evidence type="ECO:0000313" key="9">
    <source>
        <dbReference type="EMBL" id="MBC8536128.1"/>
    </source>
</evidence>
<evidence type="ECO:0000259" key="8">
    <source>
        <dbReference type="Pfam" id="PF21694"/>
    </source>
</evidence>
<sequence length="358" mass="40865">MYKSQRELKKDAVRAFLKDCKEGRFDGAYVFSGEEDYLKEHYFGLFKKYFLGPGDDQFALTVFDDMSFVLEDFLDELDNVSFAMSNRILLLKDVDTRKLKGEPRKQLLDALAAVPQGTAVVFYYDSAYLAGDDAARRARQSEITALGKSARLLEFSRQDARELVGWIRRHFEAEGKRIDDQTANYLILVTDADMVALNNEIEKLALYVEGPDVSREDIDEVASRSTGVNIFEITDCILSRNYDRTLRLLTACRLNREEPTVILYHIGVMFSELLYVALAAARGITSVDTVAADFGVKANRKFILRRYFNAVSTLNVDFLKQCIGLISEADRNLKKSRLNKWTELEMLIARMISAQIRK</sequence>
<dbReference type="Proteomes" id="UP000620366">
    <property type="component" value="Unassembled WGS sequence"/>
</dbReference>
<dbReference type="Gene3D" id="1.20.272.10">
    <property type="match status" value="1"/>
</dbReference>
<comment type="caution">
    <text evidence="9">The sequence shown here is derived from an EMBL/GenBank/DDBJ whole genome shotgun (WGS) entry which is preliminary data.</text>
</comment>
<dbReference type="GO" id="GO:0006261">
    <property type="term" value="P:DNA-templated DNA replication"/>
    <property type="evidence" value="ECO:0007669"/>
    <property type="project" value="TreeGrafter"/>
</dbReference>
<keyword evidence="2 9" id="KW-0808">Transferase</keyword>
<dbReference type="PANTHER" id="PTHR34388:SF1">
    <property type="entry name" value="DNA POLYMERASE III SUBUNIT DELTA"/>
    <property type="match status" value="1"/>
</dbReference>
<gene>
    <name evidence="9" type="primary">holA</name>
    <name evidence="9" type="ORF">H8695_05410</name>
</gene>
<keyword evidence="10" id="KW-1185">Reference proteome</keyword>
<dbReference type="GO" id="GO:0003887">
    <property type="term" value="F:DNA-directed DNA polymerase activity"/>
    <property type="evidence" value="ECO:0007669"/>
    <property type="project" value="UniProtKB-KW"/>
</dbReference>
<dbReference type="Gene3D" id="3.40.50.300">
    <property type="entry name" value="P-loop containing nucleotide triphosphate hydrolases"/>
    <property type="match status" value="1"/>
</dbReference>
<dbReference type="AlphaFoldDB" id="A0A926DDJ2"/>
<evidence type="ECO:0000256" key="7">
    <source>
        <dbReference type="ARBA" id="ARBA00049244"/>
    </source>
</evidence>
<reference evidence="9" key="1">
    <citation type="submission" date="2020-08" db="EMBL/GenBank/DDBJ databases">
        <title>Genome public.</title>
        <authorList>
            <person name="Liu C."/>
            <person name="Sun Q."/>
        </authorList>
    </citation>
    <scope>NUCLEOTIDE SEQUENCE</scope>
    <source>
        <strain evidence="9">BX7</strain>
    </source>
</reference>
<dbReference type="GO" id="GO:0009360">
    <property type="term" value="C:DNA polymerase III complex"/>
    <property type="evidence" value="ECO:0007669"/>
    <property type="project" value="TreeGrafter"/>
</dbReference>
<dbReference type="GO" id="GO:0003677">
    <property type="term" value="F:DNA binding"/>
    <property type="evidence" value="ECO:0007669"/>
    <property type="project" value="InterPro"/>
</dbReference>
<name>A0A926DDJ2_9FIRM</name>
<accession>A0A926DDJ2</accession>
<evidence type="ECO:0000256" key="3">
    <source>
        <dbReference type="ARBA" id="ARBA00022695"/>
    </source>
</evidence>
<dbReference type="EC" id="2.7.7.7" evidence="1"/>
<organism evidence="9 10">
    <name type="scientific">Feifania hominis</name>
    <dbReference type="NCBI Taxonomy" id="2763660"/>
    <lineage>
        <taxon>Bacteria</taxon>
        <taxon>Bacillati</taxon>
        <taxon>Bacillota</taxon>
        <taxon>Clostridia</taxon>
        <taxon>Eubacteriales</taxon>
        <taxon>Feifaniaceae</taxon>
        <taxon>Feifania</taxon>
    </lineage>
</organism>
<keyword evidence="3 9" id="KW-0548">Nucleotidyltransferase</keyword>
<dbReference type="InterPro" id="IPR008921">
    <property type="entry name" value="DNA_pol3_clamp-load_cplx_C"/>
</dbReference>
<dbReference type="EMBL" id="JACRSP010000002">
    <property type="protein sequence ID" value="MBC8536128.1"/>
    <property type="molecule type" value="Genomic_DNA"/>
</dbReference>
<dbReference type="SUPFAM" id="SSF48019">
    <property type="entry name" value="post-AAA+ oligomerization domain-like"/>
    <property type="match status" value="1"/>
</dbReference>
<keyword evidence="4" id="KW-0235">DNA replication</keyword>
<evidence type="ECO:0000256" key="1">
    <source>
        <dbReference type="ARBA" id="ARBA00012417"/>
    </source>
</evidence>
<evidence type="ECO:0000256" key="5">
    <source>
        <dbReference type="ARBA" id="ARBA00022932"/>
    </source>
</evidence>
<proteinExistence type="inferred from homology"/>
<evidence type="ECO:0000256" key="4">
    <source>
        <dbReference type="ARBA" id="ARBA00022705"/>
    </source>
</evidence>
<dbReference type="InterPro" id="IPR005790">
    <property type="entry name" value="DNA_polIII_delta"/>
</dbReference>
<feature type="domain" description="DNA polymerase III delta subunit-like C-terminal" evidence="8">
    <location>
        <begin position="229"/>
        <end position="350"/>
    </location>
</feature>
<evidence type="ECO:0000313" key="10">
    <source>
        <dbReference type="Proteomes" id="UP000620366"/>
    </source>
</evidence>
<protein>
    <recommendedName>
        <fullName evidence="1">DNA-directed DNA polymerase</fullName>
        <ecNumber evidence="1">2.7.7.7</ecNumber>
    </recommendedName>
</protein>
<dbReference type="SUPFAM" id="SSF52540">
    <property type="entry name" value="P-loop containing nucleoside triphosphate hydrolases"/>
    <property type="match status" value="1"/>
</dbReference>
<dbReference type="PANTHER" id="PTHR34388">
    <property type="entry name" value="DNA POLYMERASE III SUBUNIT DELTA"/>
    <property type="match status" value="1"/>
</dbReference>
<dbReference type="InterPro" id="IPR027417">
    <property type="entry name" value="P-loop_NTPase"/>
</dbReference>
<comment type="similarity">
    <text evidence="6">Belongs to the DNA polymerase HolA subunit family.</text>
</comment>